<sequence>MIRQELSDGFTKYSNSHSNTVILNDKNSVDWLELSNKVKQFKAFSLISEDENNKFLEGANEFTNKPMQDPFANDSKYISPLVLKQNIKDWKAKATYIDKLHLQDLLYYYIIDLTSTNKNDGTHAVFGAKLKAEIEKFKTSYKPKKNIMKLTKELLGLTKPSSTSSCSNYDLQERLKSATASITTIADEDTRNNMKAIVKICKVYVKLEREKIKLYESETNEATYLMCYLRPMLLEVLKPCSYLKFLWFEASLKCKKRQENEVLLLSDGKSTTSTKIDGIIVDEEFDLEVAIIEVSGPNWKVNTTHFFEDKKKLAKNMKSMYETIIDVKDNPCLVSKRELKVYGFHVYLNILYIYSLCQVRDGLYIFNLEFKLSLCHRKVAIHSFPTLLSQLWLVRDLLQKQHDQLFNYICENEPSPESSHFSSDAEEPYVSPQKKQKVKNS</sequence>
<reference evidence="2" key="1">
    <citation type="submission" date="2020-12" db="EMBL/GenBank/DDBJ databases">
        <title>Metabolic potential, ecology and presence of endohyphal bacteria is reflected in genomic diversity of Mucoromycotina.</title>
        <authorList>
            <person name="Muszewska A."/>
            <person name="Okrasinska A."/>
            <person name="Steczkiewicz K."/>
            <person name="Drgas O."/>
            <person name="Orlowska M."/>
            <person name="Perlinska-Lenart U."/>
            <person name="Aleksandrzak-Piekarczyk T."/>
            <person name="Szatraj K."/>
            <person name="Zielenkiewicz U."/>
            <person name="Pilsyk S."/>
            <person name="Malc E."/>
            <person name="Mieczkowski P."/>
            <person name="Kruszewska J.S."/>
            <person name="Biernat P."/>
            <person name="Pawlowska J."/>
        </authorList>
    </citation>
    <scope>NUCLEOTIDE SEQUENCE</scope>
    <source>
        <strain evidence="2">CBS 226.32</strain>
    </source>
</reference>
<accession>A0A8H7R3E6</accession>
<evidence type="ECO:0000256" key="1">
    <source>
        <dbReference type="SAM" id="MobiDB-lite"/>
    </source>
</evidence>
<name>A0A8H7R3E6_9FUNG</name>
<feature type="region of interest" description="Disordered" evidence="1">
    <location>
        <begin position="413"/>
        <end position="441"/>
    </location>
</feature>
<keyword evidence="3" id="KW-1185">Reference proteome</keyword>
<dbReference type="AlphaFoldDB" id="A0A8H7R3E6"/>
<dbReference type="Proteomes" id="UP000650833">
    <property type="component" value="Unassembled WGS sequence"/>
</dbReference>
<evidence type="ECO:0000313" key="3">
    <source>
        <dbReference type="Proteomes" id="UP000650833"/>
    </source>
</evidence>
<evidence type="ECO:0000313" key="2">
    <source>
        <dbReference type="EMBL" id="KAG2203732.1"/>
    </source>
</evidence>
<comment type="caution">
    <text evidence="2">The sequence shown here is derived from an EMBL/GenBank/DDBJ whole genome shotgun (WGS) entry which is preliminary data.</text>
</comment>
<dbReference type="OrthoDB" id="2443197at2759"/>
<gene>
    <name evidence="2" type="ORF">INT46_010666</name>
</gene>
<dbReference type="EMBL" id="JAEPRC010000217">
    <property type="protein sequence ID" value="KAG2203732.1"/>
    <property type="molecule type" value="Genomic_DNA"/>
</dbReference>
<protein>
    <submittedName>
        <fullName evidence="2">Uncharacterized protein</fullName>
    </submittedName>
</protein>
<proteinExistence type="predicted"/>
<organism evidence="2 3">
    <name type="scientific">Mucor plumbeus</name>
    <dbReference type="NCBI Taxonomy" id="97098"/>
    <lineage>
        <taxon>Eukaryota</taxon>
        <taxon>Fungi</taxon>
        <taxon>Fungi incertae sedis</taxon>
        <taxon>Mucoromycota</taxon>
        <taxon>Mucoromycotina</taxon>
        <taxon>Mucoromycetes</taxon>
        <taxon>Mucorales</taxon>
        <taxon>Mucorineae</taxon>
        <taxon>Mucoraceae</taxon>
        <taxon>Mucor</taxon>
    </lineage>
</organism>